<comment type="caution">
    <text evidence="1">The sequence shown here is derived from an EMBL/GenBank/DDBJ whole genome shotgun (WGS) entry which is preliminary data.</text>
</comment>
<dbReference type="EMBL" id="JACHIG010000002">
    <property type="protein sequence ID" value="MBB5031794.1"/>
    <property type="molecule type" value="Genomic_DNA"/>
</dbReference>
<evidence type="ECO:0000313" key="1">
    <source>
        <dbReference type="EMBL" id="MBB5031794.1"/>
    </source>
</evidence>
<evidence type="ECO:0000313" key="2">
    <source>
        <dbReference type="Proteomes" id="UP000590740"/>
    </source>
</evidence>
<dbReference type="Proteomes" id="UP000590740">
    <property type="component" value="Unassembled WGS sequence"/>
</dbReference>
<name>A0A7W7Y944_9BACT</name>
<dbReference type="InterPro" id="IPR013785">
    <property type="entry name" value="Aldolase_TIM"/>
</dbReference>
<keyword evidence="2" id="KW-1185">Reference proteome</keyword>
<dbReference type="InterPro" id="IPR002915">
    <property type="entry name" value="DeoC/FbaB/LacD_aldolase"/>
</dbReference>
<dbReference type="AlphaFoldDB" id="A0A7W7Y944"/>
<dbReference type="PANTHER" id="PTHR47916">
    <property type="entry name" value="FRUCTOSE-BISPHOSPHATE ALDOLASE CLASS 1"/>
    <property type="match status" value="1"/>
</dbReference>
<gene>
    <name evidence="1" type="ORF">HNQ65_001362</name>
</gene>
<sequence>MNRQENLESLFRNGKTVILPIDHGCAIPVPGLENPFQLIDSVNEFVDGYVMNLGVALRAADSLAGKGIILRTDIYNTRTTGEGAGSIGVFGVEEAEMVGANAVMNMIYPFSNYEKTNFQECADLIRLSLDTDIPVILESLPYALGAPDKYTVENVSFAVRLAAELGSDVVKTPYPTNGTVEDFRRIVGQSFVPVIILGGAAMGDDAGLLKMVEDAMDAGAAGIAIGRNVWQHKNPAAIARSLAAIVHEDASALEALALLKEPVR</sequence>
<dbReference type="InterPro" id="IPR041720">
    <property type="entry name" value="FbaB-like"/>
</dbReference>
<organism evidence="1 2">
    <name type="scientific">Prosthecobacter vanneervenii</name>
    <dbReference type="NCBI Taxonomy" id="48466"/>
    <lineage>
        <taxon>Bacteria</taxon>
        <taxon>Pseudomonadati</taxon>
        <taxon>Verrucomicrobiota</taxon>
        <taxon>Verrucomicrobiia</taxon>
        <taxon>Verrucomicrobiales</taxon>
        <taxon>Verrucomicrobiaceae</taxon>
        <taxon>Prosthecobacter</taxon>
    </lineage>
</organism>
<dbReference type="Gene3D" id="3.20.20.70">
    <property type="entry name" value="Aldolase class I"/>
    <property type="match status" value="1"/>
</dbReference>
<dbReference type="Pfam" id="PF01791">
    <property type="entry name" value="DeoC"/>
    <property type="match status" value="1"/>
</dbReference>
<dbReference type="GO" id="GO:0004332">
    <property type="term" value="F:fructose-bisphosphate aldolase activity"/>
    <property type="evidence" value="ECO:0007669"/>
    <property type="project" value="InterPro"/>
</dbReference>
<accession>A0A7W7Y944</accession>
<proteinExistence type="predicted"/>
<dbReference type="SMART" id="SM01133">
    <property type="entry name" value="DeoC"/>
    <property type="match status" value="1"/>
</dbReference>
<dbReference type="SUPFAM" id="SSF51569">
    <property type="entry name" value="Aldolase"/>
    <property type="match status" value="1"/>
</dbReference>
<reference evidence="1 2" key="1">
    <citation type="submission" date="2020-08" db="EMBL/GenBank/DDBJ databases">
        <title>Genomic Encyclopedia of Type Strains, Phase IV (KMG-IV): sequencing the most valuable type-strain genomes for metagenomic binning, comparative biology and taxonomic classification.</title>
        <authorList>
            <person name="Goeker M."/>
        </authorList>
    </citation>
    <scope>NUCLEOTIDE SEQUENCE [LARGE SCALE GENOMIC DNA]</scope>
    <source>
        <strain evidence="1 2">DSM 12252</strain>
    </source>
</reference>
<dbReference type="PANTHER" id="PTHR47916:SF1">
    <property type="entry name" value="3-HYDROXY-5-PHOSPHONOOXYPENTANE-2,4-DIONE THIOLASE"/>
    <property type="match status" value="1"/>
</dbReference>
<dbReference type="InterPro" id="IPR050456">
    <property type="entry name" value="DeoC/FbaB_aldolase"/>
</dbReference>
<dbReference type="RefSeq" id="WP_184338728.1">
    <property type="nucleotide sequence ID" value="NZ_JACHIG010000002.1"/>
</dbReference>
<protein>
    <submittedName>
        <fullName evidence="1">DhnA family fructose-bisphosphate aldolase class Ia</fullName>
    </submittedName>
</protein>
<dbReference type="PIRSF" id="PIRSF038992">
    <property type="entry name" value="Aldolase_Ia"/>
    <property type="match status" value="1"/>
</dbReference>